<evidence type="ECO:0000256" key="1">
    <source>
        <dbReference type="SAM" id="Phobius"/>
    </source>
</evidence>
<keyword evidence="1" id="KW-0472">Membrane</keyword>
<dbReference type="RefSeq" id="WP_181043543.1">
    <property type="nucleotide sequence ID" value="NZ_CP154825.1"/>
</dbReference>
<feature type="transmembrane region" description="Helical" evidence="1">
    <location>
        <begin position="22"/>
        <end position="42"/>
    </location>
</feature>
<organism evidence="2 3">
    <name type="scientific">Actinokineospora auranticolor</name>
    <dbReference type="NCBI Taxonomy" id="155976"/>
    <lineage>
        <taxon>Bacteria</taxon>
        <taxon>Bacillati</taxon>
        <taxon>Actinomycetota</taxon>
        <taxon>Actinomycetes</taxon>
        <taxon>Pseudonocardiales</taxon>
        <taxon>Pseudonocardiaceae</taxon>
        <taxon>Actinokineospora</taxon>
    </lineage>
</organism>
<comment type="caution">
    <text evidence="2">The sequence shown here is derived from an EMBL/GenBank/DDBJ whole genome shotgun (WGS) entry which is preliminary data.</text>
</comment>
<evidence type="ECO:0000313" key="2">
    <source>
        <dbReference type="EMBL" id="PPK67006.1"/>
    </source>
</evidence>
<dbReference type="EMBL" id="PTIX01000008">
    <property type="protein sequence ID" value="PPK67006.1"/>
    <property type="molecule type" value="Genomic_DNA"/>
</dbReference>
<reference evidence="2 3" key="1">
    <citation type="submission" date="2018-02" db="EMBL/GenBank/DDBJ databases">
        <title>Genomic Encyclopedia of Archaeal and Bacterial Type Strains, Phase II (KMG-II): from individual species to whole genera.</title>
        <authorList>
            <person name="Goeker M."/>
        </authorList>
    </citation>
    <scope>NUCLEOTIDE SEQUENCE [LARGE SCALE GENOMIC DNA]</scope>
    <source>
        <strain evidence="2 3">YU 961-1</strain>
    </source>
</reference>
<name>A0A2S6GP91_9PSEU</name>
<keyword evidence="1" id="KW-0812">Transmembrane</keyword>
<proteinExistence type="predicted"/>
<accession>A0A2S6GP91</accession>
<evidence type="ECO:0000313" key="3">
    <source>
        <dbReference type="Proteomes" id="UP000239203"/>
    </source>
</evidence>
<protein>
    <submittedName>
        <fullName evidence="2">Uncharacterized protein</fullName>
    </submittedName>
</protein>
<keyword evidence="1" id="KW-1133">Transmembrane helix</keyword>
<sequence>MAGVDARVSICATAPALPWPAAGFFTAGAVLFADGVALVVGAPSH</sequence>
<dbReference type="AlphaFoldDB" id="A0A2S6GP91"/>
<dbReference type="Proteomes" id="UP000239203">
    <property type="component" value="Unassembled WGS sequence"/>
</dbReference>
<keyword evidence="3" id="KW-1185">Reference proteome</keyword>
<gene>
    <name evidence="2" type="ORF">CLV40_1082</name>
</gene>